<sequence>MQPAPYRLALALLMLPLTTKVVAIPAITSAHVTNPGSTATKLESRPIGPEIVDSPTHHNEHTNTGFDDLPELGVGLETRDSFCGLYVNWKNNWDEGGRRYRVIARAVTFGLGQPREPPKMIEDWAFKCRSIPNEGWEHNAQAWLRAPGSNQAACDITFVHGPLGHDQYLAWHKAVGDHWRSFYPECFVEQQL</sequence>
<dbReference type="EMBL" id="JAGTJQ010000007">
    <property type="protein sequence ID" value="KAH7028119.1"/>
    <property type="molecule type" value="Genomic_DNA"/>
</dbReference>
<dbReference type="RefSeq" id="XP_046010918.1">
    <property type="nucleotide sequence ID" value="XM_046150287.1"/>
</dbReference>
<proteinExistence type="predicted"/>
<dbReference type="GeneID" id="70179833"/>
<accession>A0A9P9BP33</accession>
<keyword evidence="3" id="KW-1185">Reference proteome</keyword>
<evidence type="ECO:0000313" key="2">
    <source>
        <dbReference type="EMBL" id="KAH7028119.1"/>
    </source>
</evidence>
<feature type="chain" id="PRO_5040233612" description="Secreted protein" evidence="1">
    <location>
        <begin position="24"/>
        <end position="192"/>
    </location>
</feature>
<evidence type="ECO:0000313" key="3">
    <source>
        <dbReference type="Proteomes" id="UP000756346"/>
    </source>
</evidence>
<gene>
    <name evidence="2" type="ORF">B0I36DRAFT_247191</name>
</gene>
<dbReference type="Proteomes" id="UP000756346">
    <property type="component" value="Unassembled WGS sequence"/>
</dbReference>
<evidence type="ECO:0008006" key="4">
    <source>
        <dbReference type="Google" id="ProtNLM"/>
    </source>
</evidence>
<dbReference type="AlphaFoldDB" id="A0A9P9BP33"/>
<dbReference type="OrthoDB" id="4839486at2759"/>
<organism evidence="2 3">
    <name type="scientific">Microdochium trichocladiopsis</name>
    <dbReference type="NCBI Taxonomy" id="1682393"/>
    <lineage>
        <taxon>Eukaryota</taxon>
        <taxon>Fungi</taxon>
        <taxon>Dikarya</taxon>
        <taxon>Ascomycota</taxon>
        <taxon>Pezizomycotina</taxon>
        <taxon>Sordariomycetes</taxon>
        <taxon>Xylariomycetidae</taxon>
        <taxon>Xylariales</taxon>
        <taxon>Microdochiaceae</taxon>
        <taxon>Microdochium</taxon>
    </lineage>
</organism>
<keyword evidence="1" id="KW-0732">Signal</keyword>
<comment type="caution">
    <text evidence="2">The sequence shown here is derived from an EMBL/GenBank/DDBJ whole genome shotgun (WGS) entry which is preliminary data.</text>
</comment>
<evidence type="ECO:0000256" key="1">
    <source>
        <dbReference type="SAM" id="SignalP"/>
    </source>
</evidence>
<reference evidence="2" key="1">
    <citation type="journal article" date="2021" name="Nat. Commun.">
        <title>Genetic determinants of endophytism in the Arabidopsis root mycobiome.</title>
        <authorList>
            <person name="Mesny F."/>
            <person name="Miyauchi S."/>
            <person name="Thiergart T."/>
            <person name="Pickel B."/>
            <person name="Atanasova L."/>
            <person name="Karlsson M."/>
            <person name="Huettel B."/>
            <person name="Barry K.W."/>
            <person name="Haridas S."/>
            <person name="Chen C."/>
            <person name="Bauer D."/>
            <person name="Andreopoulos W."/>
            <person name="Pangilinan J."/>
            <person name="LaButti K."/>
            <person name="Riley R."/>
            <person name="Lipzen A."/>
            <person name="Clum A."/>
            <person name="Drula E."/>
            <person name="Henrissat B."/>
            <person name="Kohler A."/>
            <person name="Grigoriev I.V."/>
            <person name="Martin F.M."/>
            <person name="Hacquard S."/>
        </authorList>
    </citation>
    <scope>NUCLEOTIDE SEQUENCE</scope>
    <source>
        <strain evidence="2">MPI-CAGE-CH-0230</strain>
    </source>
</reference>
<name>A0A9P9BP33_9PEZI</name>
<feature type="signal peptide" evidence="1">
    <location>
        <begin position="1"/>
        <end position="23"/>
    </location>
</feature>
<protein>
    <recommendedName>
        <fullName evidence="4">Secreted protein</fullName>
    </recommendedName>
</protein>